<dbReference type="CDD" id="cd05233">
    <property type="entry name" value="SDR_c"/>
    <property type="match status" value="1"/>
</dbReference>
<dbReference type="PRINTS" id="PR00080">
    <property type="entry name" value="SDRFAMILY"/>
</dbReference>
<name>A0A011ALJ4_9ACTN</name>
<organism evidence="5 6">
    <name type="scientific">Cryptosporangium arvum DSM 44712</name>
    <dbReference type="NCBI Taxonomy" id="927661"/>
    <lineage>
        <taxon>Bacteria</taxon>
        <taxon>Bacillati</taxon>
        <taxon>Actinomycetota</taxon>
        <taxon>Actinomycetes</taxon>
        <taxon>Cryptosporangiales</taxon>
        <taxon>Cryptosporangiaceae</taxon>
        <taxon>Cryptosporangium</taxon>
    </lineage>
</organism>
<evidence type="ECO:0000256" key="4">
    <source>
        <dbReference type="RuleBase" id="RU000363"/>
    </source>
</evidence>
<dbReference type="GO" id="GO:0016491">
    <property type="term" value="F:oxidoreductase activity"/>
    <property type="evidence" value="ECO:0007669"/>
    <property type="project" value="UniProtKB-KW"/>
</dbReference>
<dbReference type="NCBIfam" id="NF009467">
    <property type="entry name" value="PRK12826.1-3"/>
    <property type="match status" value="1"/>
</dbReference>
<dbReference type="SUPFAM" id="SSF51735">
    <property type="entry name" value="NAD(P)-binding Rossmann-fold domains"/>
    <property type="match status" value="1"/>
</dbReference>
<dbReference type="NCBIfam" id="TIGR03971">
    <property type="entry name" value="SDR_subfam_1"/>
    <property type="match status" value="1"/>
</dbReference>
<dbReference type="PANTHER" id="PTHR24321">
    <property type="entry name" value="DEHYDROGENASES, SHORT CHAIN"/>
    <property type="match status" value="1"/>
</dbReference>
<dbReference type="Proteomes" id="UP000021053">
    <property type="component" value="Unassembled WGS sequence"/>
</dbReference>
<dbReference type="RefSeq" id="WP_035852714.1">
    <property type="nucleotide sequence ID" value="NZ_KK073874.1"/>
</dbReference>
<dbReference type="InterPro" id="IPR036291">
    <property type="entry name" value="NAD(P)-bd_dom_sf"/>
</dbReference>
<keyword evidence="6" id="KW-1185">Reference proteome</keyword>
<dbReference type="PROSITE" id="PS00061">
    <property type="entry name" value="ADH_SHORT"/>
    <property type="match status" value="1"/>
</dbReference>
<comment type="similarity">
    <text evidence="1 4">Belongs to the short-chain dehydrogenases/reductases (SDR) family.</text>
</comment>
<accession>A0A011ALJ4</accession>
<evidence type="ECO:0000256" key="2">
    <source>
        <dbReference type="ARBA" id="ARBA00023002"/>
    </source>
</evidence>
<evidence type="ECO:0000256" key="3">
    <source>
        <dbReference type="ARBA" id="ARBA00023027"/>
    </source>
</evidence>
<protein>
    <submittedName>
        <fullName evidence="5">Oxidoreductase, SDR family</fullName>
    </submittedName>
</protein>
<dbReference type="InterPro" id="IPR023985">
    <property type="entry name" value="SDR_subfam_1"/>
</dbReference>
<dbReference type="PATRIC" id="fig|927661.3.peg.3948"/>
<dbReference type="PRINTS" id="PR00081">
    <property type="entry name" value="GDHRDH"/>
</dbReference>
<evidence type="ECO:0000313" key="6">
    <source>
        <dbReference type="Proteomes" id="UP000021053"/>
    </source>
</evidence>
<dbReference type="HOGENOM" id="CLU_010194_1_0_11"/>
<evidence type="ECO:0000313" key="5">
    <source>
        <dbReference type="EMBL" id="EXG82776.1"/>
    </source>
</evidence>
<comment type="caution">
    <text evidence="5">The sequence shown here is derived from an EMBL/GenBank/DDBJ whole genome shotgun (WGS) entry which is preliminary data.</text>
</comment>
<dbReference type="Pfam" id="PF00106">
    <property type="entry name" value="adh_short"/>
    <property type="match status" value="1"/>
</dbReference>
<dbReference type="FunFam" id="3.40.50.720:FF:000084">
    <property type="entry name" value="Short-chain dehydrogenase reductase"/>
    <property type="match status" value="1"/>
</dbReference>
<dbReference type="OrthoDB" id="5173603at2"/>
<dbReference type="InterPro" id="IPR020904">
    <property type="entry name" value="Sc_DH/Rdtase_CS"/>
</dbReference>
<sequence length="276" mass="28657">MGKLDGKVAFITGAARGQGRSHAVTLAKEGADIIAVDLCAPVRSAPYAMATPADLDETVALVEALDRRIVSRVADVRDLAALTAAVQAGVAEFGRLDIILGNAGVCSYGDLATMSVEQFEEMIDIDLTGVWKTVRAGVGAMIDAGHGGSIVLTSSTAGLRNLNAIGHYVAAKHGVTGLAKALANELAPHGIRVNSIHPSNCNTPMLTNDGVAKMFRPDLDHPTFADAGASYGDIHLLDVGWIEPQDVSNLVLFLCSDDARYLTGGAIPVDAGMLAK</sequence>
<dbReference type="InterPro" id="IPR002347">
    <property type="entry name" value="SDR_fam"/>
</dbReference>
<dbReference type="EMBL" id="JFBT01000001">
    <property type="protein sequence ID" value="EXG82776.1"/>
    <property type="molecule type" value="Genomic_DNA"/>
</dbReference>
<gene>
    <name evidence="5" type="ORF">CryarDRAFT_3977</name>
</gene>
<dbReference type="PANTHER" id="PTHR24321:SF8">
    <property type="entry name" value="ESTRADIOL 17-BETA-DEHYDROGENASE 8-RELATED"/>
    <property type="match status" value="1"/>
</dbReference>
<reference evidence="5 6" key="1">
    <citation type="submission" date="2013-07" db="EMBL/GenBank/DDBJ databases">
        <authorList>
            <consortium name="DOE Joint Genome Institute"/>
            <person name="Eisen J."/>
            <person name="Huntemann M."/>
            <person name="Han J."/>
            <person name="Chen A."/>
            <person name="Kyrpides N."/>
            <person name="Mavromatis K."/>
            <person name="Markowitz V."/>
            <person name="Palaniappan K."/>
            <person name="Ivanova N."/>
            <person name="Schaumberg A."/>
            <person name="Pati A."/>
            <person name="Liolios K."/>
            <person name="Nordberg H.P."/>
            <person name="Cantor M.N."/>
            <person name="Hua S.X."/>
            <person name="Woyke T."/>
        </authorList>
    </citation>
    <scope>NUCLEOTIDE SEQUENCE [LARGE SCALE GENOMIC DNA]</scope>
    <source>
        <strain evidence="5 6">DSM 44712</strain>
    </source>
</reference>
<keyword evidence="2" id="KW-0560">Oxidoreductase</keyword>
<proteinExistence type="inferred from homology"/>
<evidence type="ECO:0000256" key="1">
    <source>
        <dbReference type="ARBA" id="ARBA00006484"/>
    </source>
</evidence>
<keyword evidence="3" id="KW-0520">NAD</keyword>
<dbReference type="AlphaFoldDB" id="A0A011ALJ4"/>
<dbReference type="Gene3D" id="3.40.50.720">
    <property type="entry name" value="NAD(P)-binding Rossmann-like Domain"/>
    <property type="match status" value="1"/>
</dbReference>